<feature type="region of interest" description="Disordered" evidence="5">
    <location>
        <begin position="393"/>
        <end position="424"/>
    </location>
</feature>
<protein>
    <recommendedName>
        <fullName evidence="9">UDP-galactose transporter</fullName>
    </recommendedName>
</protein>
<feature type="region of interest" description="Disordered" evidence="5">
    <location>
        <begin position="440"/>
        <end position="464"/>
    </location>
</feature>
<evidence type="ECO:0000256" key="2">
    <source>
        <dbReference type="ARBA" id="ARBA00022692"/>
    </source>
</evidence>
<proteinExistence type="predicted"/>
<feature type="transmembrane region" description="Helical" evidence="6">
    <location>
        <begin position="200"/>
        <end position="222"/>
    </location>
</feature>
<dbReference type="InterPro" id="IPR037185">
    <property type="entry name" value="EmrE-like"/>
</dbReference>
<dbReference type="InterPro" id="IPR007271">
    <property type="entry name" value="Nuc_sug_transpt"/>
</dbReference>
<evidence type="ECO:0000313" key="7">
    <source>
        <dbReference type="EMBL" id="RXW13210.1"/>
    </source>
</evidence>
<accession>A0A4Q2D1X3</accession>
<evidence type="ECO:0008006" key="9">
    <source>
        <dbReference type="Google" id="ProtNLM"/>
    </source>
</evidence>
<dbReference type="Pfam" id="PF04142">
    <property type="entry name" value="Nuc_sug_transp"/>
    <property type="match status" value="1"/>
</dbReference>
<dbReference type="GO" id="GO:0015165">
    <property type="term" value="F:pyrimidine nucleotide-sugar transmembrane transporter activity"/>
    <property type="evidence" value="ECO:0007669"/>
    <property type="project" value="InterPro"/>
</dbReference>
<evidence type="ECO:0000313" key="8">
    <source>
        <dbReference type="Proteomes" id="UP000290288"/>
    </source>
</evidence>
<dbReference type="AlphaFoldDB" id="A0A4Q2D1X3"/>
<keyword evidence="4 6" id="KW-0472">Membrane</keyword>
<evidence type="ECO:0000256" key="3">
    <source>
        <dbReference type="ARBA" id="ARBA00022989"/>
    </source>
</evidence>
<dbReference type="NCBIfam" id="TIGR00803">
    <property type="entry name" value="nst"/>
    <property type="match status" value="1"/>
</dbReference>
<dbReference type="EMBL" id="SDEE01000979">
    <property type="protein sequence ID" value="RXW13210.1"/>
    <property type="molecule type" value="Genomic_DNA"/>
</dbReference>
<feature type="compositionally biased region" description="Low complexity" evidence="5">
    <location>
        <begin position="14"/>
        <end position="23"/>
    </location>
</feature>
<keyword evidence="2 6" id="KW-0812">Transmembrane</keyword>
<gene>
    <name evidence="7" type="ORF">EST38_g12645</name>
</gene>
<comment type="subcellular location">
    <subcellularLocation>
        <location evidence="1">Membrane</location>
        <topology evidence="1">Multi-pass membrane protein</topology>
    </subcellularLocation>
</comment>
<organism evidence="7 8">
    <name type="scientific">Candolleomyces aberdarensis</name>
    <dbReference type="NCBI Taxonomy" id="2316362"/>
    <lineage>
        <taxon>Eukaryota</taxon>
        <taxon>Fungi</taxon>
        <taxon>Dikarya</taxon>
        <taxon>Basidiomycota</taxon>
        <taxon>Agaricomycotina</taxon>
        <taxon>Agaricomycetes</taxon>
        <taxon>Agaricomycetidae</taxon>
        <taxon>Agaricales</taxon>
        <taxon>Agaricineae</taxon>
        <taxon>Psathyrellaceae</taxon>
        <taxon>Candolleomyces</taxon>
    </lineage>
</organism>
<dbReference type="OrthoDB" id="408493at2759"/>
<dbReference type="Proteomes" id="UP000290288">
    <property type="component" value="Unassembled WGS sequence"/>
</dbReference>
<comment type="caution">
    <text evidence="7">The sequence shown here is derived from an EMBL/GenBank/DDBJ whole genome shotgun (WGS) entry which is preliminary data.</text>
</comment>
<dbReference type="STRING" id="2316362.A0A4Q2D1X3"/>
<feature type="transmembrane region" description="Helical" evidence="6">
    <location>
        <begin position="346"/>
        <end position="363"/>
    </location>
</feature>
<feature type="transmembrane region" description="Helical" evidence="6">
    <location>
        <begin position="242"/>
        <end position="260"/>
    </location>
</feature>
<feature type="transmembrane region" description="Helical" evidence="6">
    <location>
        <begin position="272"/>
        <end position="294"/>
    </location>
</feature>
<evidence type="ECO:0000256" key="4">
    <source>
        <dbReference type="ARBA" id="ARBA00023136"/>
    </source>
</evidence>
<keyword evidence="3 6" id="KW-1133">Transmembrane helix</keyword>
<feature type="transmembrane region" description="Helical" evidence="6">
    <location>
        <begin position="314"/>
        <end position="339"/>
    </location>
</feature>
<dbReference type="PANTHER" id="PTHR10231">
    <property type="entry name" value="NUCLEOTIDE-SUGAR TRANSMEMBRANE TRANSPORTER"/>
    <property type="match status" value="1"/>
</dbReference>
<name>A0A4Q2D1X3_9AGAR</name>
<feature type="transmembrane region" description="Helical" evidence="6">
    <location>
        <begin position="167"/>
        <end position="188"/>
    </location>
</feature>
<evidence type="ECO:0000256" key="1">
    <source>
        <dbReference type="ARBA" id="ARBA00004141"/>
    </source>
</evidence>
<dbReference type="PIRSF" id="PIRSF005799">
    <property type="entry name" value="UDP-gal_transpt"/>
    <property type="match status" value="1"/>
</dbReference>
<evidence type="ECO:0000256" key="6">
    <source>
        <dbReference type="SAM" id="Phobius"/>
    </source>
</evidence>
<feature type="compositionally biased region" description="Basic and acidic residues" evidence="5">
    <location>
        <begin position="1"/>
        <end position="13"/>
    </location>
</feature>
<keyword evidence="8" id="KW-1185">Reference proteome</keyword>
<reference evidence="7 8" key="1">
    <citation type="submission" date="2019-01" db="EMBL/GenBank/DDBJ databases">
        <title>Draft genome sequence of Psathyrella aberdarensis IHI B618.</title>
        <authorList>
            <person name="Buettner E."/>
            <person name="Kellner H."/>
        </authorList>
    </citation>
    <scope>NUCLEOTIDE SEQUENCE [LARGE SCALE GENOMIC DNA]</scope>
    <source>
        <strain evidence="7 8">IHI B618</strain>
    </source>
</reference>
<evidence type="ECO:0000256" key="5">
    <source>
        <dbReference type="SAM" id="MobiDB-lite"/>
    </source>
</evidence>
<dbReference type="SUPFAM" id="SSF103481">
    <property type="entry name" value="Multidrug resistance efflux transporter EmrE"/>
    <property type="match status" value="1"/>
</dbReference>
<feature type="region of interest" description="Disordered" evidence="5">
    <location>
        <begin position="1"/>
        <end position="28"/>
    </location>
</feature>
<sequence>MKPENCSELKDLESGTTPKWTSSPSPPSPTLWGVPLKYLSLVILAVHSSVLTLLMHSSRYIPAAASESESRPYSGATAVLTSEVLKGVISLAIAFYSVDASTDTSATTPGSSLSSYHLGHLTPVHRDRSSLWHEVFSPDCWKMSVPAALYVLQNHLQYIAASNLPAAIFQVTYQMKILITAVFSAILLRKRLSLTQWLSLLFLAIGVGIVQIQAGVQALAYLGSGPSLVKLGSGSSTSPLKGLSAVTAACFTSWLAGVYFETMFKNSKSDLWVRDVQLSFFSIVPALLPVIFSYRSQAMETPEATLVETLFYNFTPLAWATILVQVIGGLITAVVIRYADNGLKGFAINLSIILSIVASVALFHFRVSGTFMLGSSIVLASIYLYTKPSRSTLQAPSHLNHHKQNAKSSEKVKEEAEPPSLPAPLAEALTSQFESAPSFSTFAATHPPETQPTDITEASPECHV</sequence>
<dbReference type="GO" id="GO:0000139">
    <property type="term" value="C:Golgi membrane"/>
    <property type="evidence" value="ECO:0007669"/>
    <property type="project" value="InterPro"/>
</dbReference>